<evidence type="ECO:0000256" key="1">
    <source>
        <dbReference type="ARBA" id="ARBA00007447"/>
    </source>
</evidence>
<evidence type="ECO:0000313" key="7">
    <source>
        <dbReference type="Proteomes" id="UP001610444"/>
    </source>
</evidence>
<proteinExistence type="inferred from homology"/>
<sequence length="235" mass="25221">MKFAETTEEIGCAFTHGRFDGVFGLVFDSLAVLHTPPFHSMLAQNLLDSPVFAFYLTDENGGEGSEVTFGGYDKSHYQGDLSVILLRKESLWEVDLNGVTVGDNTTDTTEGGAILDTGTSHISLCLCGFATLIGNSVISGHEQMGATKDADGNWKVGSKARASLPHIVFTMGGYNFSLSAHDYTQRDKFGSSSIVKVVDIRPPRGPLVILGDAFLRRWYSVYDLGSGAIGLAPSV</sequence>
<comment type="similarity">
    <text evidence="1 4">Belongs to the peptidase A1 family.</text>
</comment>
<evidence type="ECO:0000256" key="2">
    <source>
        <dbReference type="ARBA" id="ARBA00022750"/>
    </source>
</evidence>
<evidence type="ECO:0000259" key="5">
    <source>
        <dbReference type="PROSITE" id="PS51767"/>
    </source>
</evidence>
<accession>A0ABR4JII9</accession>
<dbReference type="PROSITE" id="PS51767">
    <property type="entry name" value="PEPTIDASE_A1"/>
    <property type="match status" value="1"/>
</dbReference>
<dbReference type="SUPFAM" id="SSF50630">
    <property type="entry name" value="Acid proteases"/>
    <property type="match status" value="1"/>
</dbReference>
<protein>
    <submittedName>
        <fullName evidence="6">Aspartic peptidase domain-containing protein</fullName>
    </submittedName>
</protein>
<keyword evidence="7" id="KW-1185">Reference proteome</keyword>
<evidence type="ECO:0000256" key="4">
    <source>
        <dbReference type="RuleBase" id="RU000454"/>
    </source>
</evidence>
<keyword evidence="3 4" id="KW-0378">Hydrolase</keyword>
<dbReference type="InterPro" id="IPR033121">
    <property type="entry name" value="PEPTIDASE_A1"/>
</dbReference>
<dbReference type="InterPro" id="IPR021109">
    <property type="entry name" value="Peptidase_aspartic_dom_sf"/>
</dbReference>
<feature type="domain" description="Peptidase A1" evidence="5">
    <location>
        <begin position="1"/>
        <end position="232"/>
    </location>
</feature>
<evidence type="ECO:0000313" key="6">
    <source>
        <dbReference type="EMBL" id="KAL2839853.1"/>
    </source>
</evidence>
<dbReference type="PANTHER" id="PTHR47966:SF51">
    <property type="entry name" value="BETA-SITE APP-CLEAVING ENZYME, ISOFORM A-RELATED"/>
    <property type="match status" value="1"/>
</dbReference>
<dbReference type="Proteomes" id="UP001610444">
    <property type="component" value="Unassembled WGS sequence"/>
</dbReference>
<dbReference type="Gene3D" id="2.40.70.10">
    <property type="entry name" value="Acid Proteases"/>
    <property type="match status" value="1"/>
</dbReference>
<dbReference type="RefSeq" id="XP_070893741.1">
    <property type="nucleotide sequence ID" value="XM_071047064.1"/>
</dbReference>
<dbReference type="PRINTS" id="PR00792">
    <property type="entry name" value="PEPSIN"/>
</dbReference>
<organism evidence="6 7">
    <name type="scientific">Aspergillus pseudodeflectus</name>
    <dbReference type="NCBI Taxonomy" id="176178"/>
    <lineage>
        <taxon>Eukaryota</taxon>
        <taxon>Fungi</taxon>
        <taxon>Dikarya</taxon>
        <taxon>Ascomycota</taxon>
        <taxon>Pezizomycotina</taxon>
        <taxon>Eurotiomycetes</taxon>
        <taxon>Eurotiomycetidae</taxon>
        <taxon>Eurotiales</taxon>
        <taxon>Aspergillaceae</taxon>
        <taxon>Aspergillus</taxon>
        <taxon>Aspergillus subgen. Nidulantes</taxon>
    </lineage>
</organism>
<dbReference type="Pfam" id="PF00026">
    <property type="entry name" value="Asp"/>
    <property type="match status" value="1"/>
</dbReference>
<dbReference type="InterPro" id="IPR001969">
    <property type="entry name" value="Aspartic_peptidase_AS"/>
</dbReference>
<dbReference type="GeneID" id="98162228"/>
<comment type="caution">
    <text evidence="6">The sequence shown here is derived from an EMBL/GenBank/DDBJ whole genome shotgun (WGS) entry which is preliminary data.</text>
</comment>
<reference evidence="6 7" key="1">
    <citation type="submission" date="2024-07" db="EMBL/GenBank/DDBJ databases">
        <title>Section-level genome sequencing and comparative genomics of Aspergillus sections Usti and Cavernicolus.</title>
        <authorList>
            <consortium name="Lawrence Berkeley National Laboratory"/>
            <person name="Nybo J.L."/>
            <person name="Vesth T.C."/>
            <person name="Theobald S."/>
            <person name="Frisvad J.C."/>
            <person name="Larsen T.O."/>
            <person name="Kjaerboelling I."/>
            <person name="Rothschild-Mancinelli K."/>
            <person name="Lyhne E.K."/>
            <person name="Kogle M.E."/>
            <person name="Barry K."/>
            <person name="Clum A."/>
            <person name="Na H."/>
            <person name="Ledsgaard L."/>
            <person name="Lin J."/>
            <person name="Lipzen A."/>
            <person name="Kuo A."/>
            <person name="Riley R."/>
            <person name="Mondo S."/>
            <person name="LaButti K."/>
            <person name="Haridas S."/>
            <person name="Pangalinan J."/>
            <person name="Salamov A.A."/>
            <person name="Simmons B.A."/>
            <person name="Magnuson J.K."/>
            <person name="Chen J."/>
            <person name="Drula E."/>
            <person name="Henrissat B."/>
            <person name="Wiebenga A."/>
            <person name="Lubbers R.J."/>
            <person name="Gomes A.C."/>
            <person name="Macurrencykelacurrency M.R."/>
            <person name="Stajich J."/>
            <person name="Grigoriev I.V."/>
            <person name="Mortensen U.H."/>
            <person name="De vries R.P."/>
            <person name="Baker S.E."/>
            <person name="Andersen M.R."/>
        </authorList>
    </citation>
    <scope>NUCLEOTIDE SEQUENCE [LARGE SCALE GENOMIC DNA]</scope>
    <source>
        <strain evidence="6 7">CBS 756.74</strain>
    </source>
</reference>
<dbReference type="PROSITE" id="PS00141">
    <property type="entry name" value="ASP_PROTEASE"/>
    <property type="match status" value="1"/>
</dbReference>
<name>A0ABR4JII9_9EURO</name>
<dbReference type="InterPro" id="IPR001461">
    <property type="entry name" value="Aspartic_peptidase_A1"/>
</dbReference>
<keyword evidence="2 4" id="KW-0064">Aspartyl protease</keyword>
<keyword evidence="4" id="KW-0645">Protease</keyword>
<dbReference type="PANTHER" id="PTHR47966">
    <property type="entry name" value="BETA-SITE APP-CLEAVING ENZYME, ISOFORM A-RELATED"/>
    <property type="match status" value="1"/>
</dbReference>
<dbReference type="EMBL" id="JBFXLR010000070">
    <property type="protein sequence ID" value="KAL2839853.1"/>
    <property type="molecule type" value="Genomic_DNA"/>
</dbReference>
<gene>
    <name evidence="6" type="ORF">BJX68DRAFT_271903</name>
</gene>
<evidence type="ECO:0000256" key="3">
    <source>
        <dbReference type="ARBA" id="ARBA00022801"/>
    </source>
</evidence>